<protein>
    <submittedName>
        <fullName evidence="1">Uncharacterized protein</fullName>
    </submittedName>
</protein>
<accession>A0A396HJZ1</accession>
<comment type="caution">
    <text evidence="1">The sequence shown here is derived from an EMBL/GenBank/DDBJ whole genome shotgun (WGS) entry which is preliminary data.</text>
</comment>
<dbReference type="AlphaFoldDB" id="A0A396HJZ1"/>
<proteinExistence type="predicted"/>
<dbReference type="Gramene" id="rna28569">
    <property type="protein sequence ID" value="RHN53642.1"/>
    <property type="gene ID" value="gene28569"/>
</dbReference>
<gene>
    <name evidence="1" type="ORF">MtrunA17_Chr5g0398031</name>
</gene>
<name>A0A396HJZ1_MEDTR</name>
<evidence type="ECO:0000313" key="1">
    <source>
        <dbReference type="EMBL" id="RHN53642.1"/>
    </source>
</evidence>
<sequence length="56" mass="6684">MYMVLKFLRKSSMQSNRSFKSNTDKLIVNTIQRSKPNINFINQTLIHISYIHQRQA</sequence>
<dbReference type="Proteomes" id="UP000265566">
    <property type="component" value="Chromosome 5"/>
</dbReference>
<reference evidence="1" key="1">
    <citation type="journal article" date="2018" name="Nat. Plants">
        <title>Whole-genome landscape of Medicago truncatula symbiotic genes.</title>
        <authorList>
            <person name="Pecrix Y."/>
            <person name="Gamas P."/>
            <person name="Carrere S."/>
        </authorList>
    </citation>
    <scope>NUCLEOTIDE SEQUENCE</scope>
    <source>
        <tissue evidence="1">Leaves</tissue>
    </source>
</reference>
<organism evidence="1">
    <name type="scientific">Medicago truncatula</name>
    <name type="common">Barrel medic</name>
    <name type="synonym">Medicago tribuloides</name>
    <dbReference type="NCBI Taxonomy" id="3880"/>
    <lineage>
        <taxon>Eukaryota</taxon>
        <taxon>Viridiplantae</taxon>
        <taxon>Streptophyta</taxon>
        <taxon>Embryophyta</taxon>
        <taxon>Tracheophyta</taxon>
        <taxon>Spermatophyta</taxon>
        <taxon>Magnoliopsida</taxon>
        <taxon>eudicotyledons</taxon>
        <taxon>Gunneridae</taxon>
        <taxon>Pentapetalae</taxon>
        <taxon>rosids</taxon>
        <taxon>fabids</taxon>
        <taxon>Fabales</taxon>
        <taxon>Fabaceae</taxon>
        <taxon>Papilionoideae</taxon>
        <taxon>50 kb inversion clade</taxon>
        <taxon>NPAAA clade</taxon>
        <taxon>Hologalegina</taxon>
        <taxon>IRL clade</taxon>
        <taxon>Trifolieae</taxon>
        <taxon>Medicago</taxon>
    </lineage>
</organism>
<dbReference type="EMBL" id="PSQE01000005">
    <property type="protein sequence ID" value="RHN53642.1"/>
    <property type="molecule type" value="Genomic_DNA"/>
</dbReference>